<keyword evidence="4" id="KW-0472">Membrane</keyword>
<evidence type="ECO:0000313" key="6">
    <source>
        <dbReference type="Proteomes" id="UP000697710"/>
    </source>
</evidence>
<protein>
    <submittedName>
        <fullName evidence="5">Efflux RND transporter periplasmic adaptor subunit</fullName>
    </submittedName>
</protein>
<evidence type="ECO:0000256" key="4">
    <source>
        <dbReference type="SAM" id="Phobius"/>
    </source>
</evidence>
<dbReference type="PANTHER" id="PTHR32347">
    <property type="entry name" value="EFFLUX SYSTEM COMPONENT YKNX-RELATED"/>
    <property type="match status" value="1"/>
</dbReference>
<organism evidence="5 6">
    <name type="scientific">Eiseniibacteriota bacterium</name>
    <dbReference type="NCBI Taxonomy" id="2212470"/>
    <lineage>
        <taxon>Bacteria</taxon>
        <taxon>Candidatus Eiseniibacteriota</taxon>
    </lineage>
</organism>
<keyword evidence="4" id="KW-1133">Transmembrane helix</keyword>
<evidence type="ECO:0000256" key="1">
    <source>
        <dbReference type="ARBA" id="ARBA00004196"/>
    </source>
</evidence>
<keyword evidence="2 3" id="KW-0175">Coiled coil</keyword>
<keyword evidence="4" id="KW-0812">Transmembrane</keyword>
<dbReference type="Gene3D" id="2.40.50.100">
    <property type="match status" value="1"/>
</dbReference>
<feature type="coiled-coil region" evidence="3">
    <location>
        <begin position="176"/>
        <end position="203"/>
    </location>
</feature>
<dbReference type="Gene3D" id="2.40.420.20">
    <property type="match status" value="1"/>
</dbReference>
<evidence type="ECO:0000256" key="2">
    <source>
        <dbReference type="ARBA" id="ARBA00023054"/>
    </source>
</evidence>
<reference evidence="5" key="2">
    <citation type="journal article" date="2021" name="Microbiome">
        <title>Successional dynamics and alternative stable states in a saline activated sludge microbial community over 9 years.</title>
        <authorList>
            <person name="Wang Y."/>
            <person name="Ye J."/>
            <person name="Ju F."/>
            <person name="Liu L."/>
            <person name="Boyd J.A."/>
            <person name="Deng Y."/>
            <person name="Parks D.H."/>
            <person name="Jiang X."/>
            <person name="Yin X."/>
            <person name="Woodcroft B.J."/>
            <person name="Tyson G.W."/>
            <person name="Hugenholtz P."/>
            <person name="Polz M.F."/>
            <person name="Zhang T."/>
        </authorList>
    </citation>
    <scope>NUCLEOTIDE SEQUENCE</scope>
    <source>
        <strain evidence="5">HKST-UBA01</strain>
    </source>
</reference>
<sequence>MDRDLDPRITRRQRIRRWSISLAVLSGLAAVLVFLPGWVVPTVPRSDLRTAIVERGPIEETLTASGLVLPEREVVVTSPVDSRLVERFHDPGDTVASGEPIVSLDVADTRQRLETLDRQIALKDNARRQARLDLEGRLSTLAGQVAVKRLEQTSLRYAAARNDTLVALGVIAADAARETRTDLERCGIELAQLEEAATQARSQEALQLESLDLEHGILLGERAEAERTLLRSAASSGVGGVVTWVVEDIGAAVRRGEELARVADLSSYKVEATLSEVYGPRLRTGEPARLRSGSLDLRGRVAKIHPQVDNGVVRFEVALDDPSHPQLRPNLRVEVYVVTDRREDTLTVQRGSLLVREGAYALFEVRDQRAVRRDVRLGITNLDRCEILGGLDAGDEVVLSDLSDYADRKEIRLR</sequence>
<evidence type="ECO:0000313" key="5">
    <source>
        <dbReference type="EMBL" id="MCA9726337.1"/>
    </source>
</evidence>
<dbReference type="InterPro" id="IPR050465">
    <property type="entry name" value="UPF0194_transport"/>
</dbReference>
<dbReference type="EMBL" id="JAGQHR010000020">
    <property type="protein sequence ID" value="MCA9726337.1"/>
    <property type="molecule type" value="Genomic_DNA"/>
</dbReference>
<reference evidence="5" key="1">
    <citation type="submission" date="2020-04" db="EMBL/GenBank/DDBJ databases">
        <authorList>
            <person name="Zhang T."/>
        </authorList>
    </citation>
    <scope>NUCLEOTIDE SEQUENCE</scope>
    <source>
        <strain evidence="5">HKST-UBA01</strain>
    </source>
</reference>
<comment type="subcellular location">
    <subcellularLocation>
        <location evidence="1">Cell envelope</location>
    </subcellularLocation>
</comment>
<comment type="caution">
    <text evidence="5">The sequence shown here is derived from an EMBL/GenBank/DDBJ whole genome shotgun (WGS) entry which is preliminary data.</text>
</comment>
<dbReference type="GO" id="GO:0030313">
    <property type="term" value="C:cell envelope"/>
    <property type="evidence" value="ECO:0007669"/>
    <property type="project" value="UniProtKB-SubCell"/>
</dbReference>
<dbReference type="Gene3D" id="1.10.287.470">
    <property type="entry name" value="Helix hairpin bin"/>
    <property type="match status" value="1"/>
</dbReference>
<feature type="transmembrane region" description="Helical" evidence="4">
    <location>
        <begin position="20"/>
        <end position="40"/>
    </location>
</feature>
<evidence type="ECO:0000256" key="3">
    <source>
        <dbReference type="SAM" id="Coils"/>
    </source>
</evidence>
<accession>A0A956LXH4</accession>
<dbReference type="Proteomes" id="UP000697710">
    <property type="component" value="Unassembled WGS sequence"/>
</dbReference>
<name>A0A956LXH4_UNCEI</name>
<dbReference type="Gene3D" id="2.40.30.170">
    <property type="match status" value="1"/>
</dbReference>
<dbReference type="AlphaFoldDB" id="A0A956LXH4"/>
<gene>
    <name evidence="5" type="ORF">KC729_01560</name>
</gene>
<dbReference type="PANTHER" id="PTHR32347:SF14">
    <property type="entry name" value="EFFLUX SYSTEM COMPONENT YKNX-RELATED"/>
    <property type="match status" value="1"/>
</dbReference>
<proteinExistence type="predicted"/>